<proteinExistence type="predicted"/>
<accession>A0A0R3CVV8</accession>
<comment type="caution">
    <text evidence="2">The sequence shown here is derived from an EMBL/GenBank/DDBJ whole genome shotgun (WGS) entry which is preliminary data.</text>
</comment>
<protein>
    <submittedName>
        <fullName evidence="2">Dihydroflavonol 4-reductase</fullName>
    </submittedName>
</protein>
<dbReference type="EMBL" id="LJYF01000004">
    <property type="protein sequence ID" value="KRQ01702.1"/>
    <property type="molecule type" value="Genomic_DNA"/>
</dbReference>
<feature type="domain" description="NAD-dependent epimerase/dehydratase" evidence="1">
    <location>
        <begin position="4"/>
        <end position="228"/>
    </location>
</feature>
<dbReference type="SUPFAM" id="SSF51735">
    <property type="entry name" value="NAD(P)-binding Rossmann-fold domains"/>
    <property type="match status" value="1"/>
</dbReference>
<name>A0A0R3CVV8_9BRAD</name>
<sequence length="343" mass="36852">MALVLVTGGSGFIGHHLVEALRARGQRVRVLDVRVPSAANADVEHVHGSVLDCAAVDAAIAGCDQVYHLAGLPGMWVANKQDFHEVNCRGTEIVLAAAMKRGVSRFLHCSTESILFPYSDLKGVPAEEALQPAEAMPGAYTRSKSLAEHHAAKAAEAGFPLVIGTPTMPIGAADQHLTPPTAMLWYFLQKKVQPHLNFLVNLVDVRDVAMGLVLTMERGRLGQRYILGGDCVPLGDILRMMSTMSGRRQFPVVVPGKIAELSAIMLEYIADHITRRPPNGTAEGVRIALAASDLSIGKARTELGYSPRPIEPVLRETITHLLARNGQQPSGALKHHALSSRAS</sequence>
<dbReference type="Pfam" id="PF01370">
    <property type="entry name" value="Epimerase"/>
    <property type="match status" value="1"/>
</dbReference>
<dbReference type="PANTHER" id="PTHR48079:SF6">
    <property type="entry name" value="NAD(P)-BINDING DOMAIN-CONTAINING PROTEIN-RELATED"/>
    <property type="match status" value="1"/>
</dbReference>
<dbReference type="OrthoDB" id="9801785at2"/>
<evidence type="ECO:0000259" key="1">
    <source>
        <dbReference type="Pfam" id="PF01370"/>
    </source>
</evidence>
<dbReference type="STRING" id="108015.GA0061099_1007456"/>
<dbReference type="GO" id="GO:0004029">
    <property type="term" value="F:aldehyde dehydrogenase (NAD+) activity"/>
    <property type="evidence" value="ECO:0007669"/>
    <property type="project" value="TreeGrafter"/>
</dbReference>
<dbReference type="GO" id="GO:0005737">
    <property type="term" value="C:cytoplasm"/>
    <property type="evidence" value="ECO:0007669"/>
    <property type="project" value="TreeGrafter"/>
</dbReference>
<dbReference type="GeneID" id="93175166"/>
<gene>
    <name evidence="2" type="ORF">AOQ72_09685</name>
</gene>
<dbReference type="InterPro" id="IPR001509">
    <property type="entry name" value="Epimerase_deHydtase"/>
</dbReference>
<dbReference type="Proteomes" id="UP000051380">
    <property type="component" value="Unassembled WGS sequence"/>
</dbReference>
<evidence type="ECO:0000313" key="2">
    <source>
        <dbReference type="EMBL" id="KRQ01702.1"/>
    </source>
</evidence>
<reference evidence="2 3" key="1">
    <citation type="submission" date="2015-09" db="EMBL/GenBank/DDBJ databases">
        <title>Draft Genome Sequence of the Strain BR 3267 (Bradyrhizobium yuanmingense) recommended as inoculant for cowpea in Brazil.</title>
        <authorList>
            <person name="Simoes-Araujo J.L."/>
            <person name="Zilli J.E."/>
        </authorList>
    </citation>
    <scope>NUCLEOTIDE SEQUENCE [LARGE SCALE GENOMIC DNA]</scope>
    <source>
        <strain evidence="2 3">BR3267</strain>
    </source>
</reference>
<dbReference type="AlphaFoldDB" id="A0A0R3CVV8"/>
<dbReference type="InterPro" id="IPR051783">
    <property type="entry name" value="NAD(P)-dependent_oxidoreduct"/>
</dbReference>
<dbReference type="InterPro" id="IPR036291">
    <property type="entry name" value="NAD(P)-bd_dom_sf"/>
</dbReference>
<dbReference type="Gene3D" id="3.40.50.720">
    <property type="entry name" value="NAD(P)-binding Rossmann-like Domain"/>
    <property type="match status" value="1"/>
</dbReference>
<organism evidence="2 3">
    <name type="scientific">Bradyrhizobium yuanmingense</name>
    <dbReference type="NCBI Taxonomy" id="108015"/>
    <lineage>
        <taxon>Bacteria</taxon>
        <taxon>Pseudomonadati</taxon>
        <taxon>Pseudomonadota</taxon>
        <taxon>Alphaproteobacteria</taxon>
        <taxon>Hyphomicrobiales</taxon>
        <taxon>Nitrobacteraceae</taxon>
        <taxon>Bradyrhizobium</taxon>
    </lineage>
</organism>
<evidence type="ECO:0000313" key="3">
    <source>
        <dbReference type="Proteomes" id="UP000051380"/>
    </source>
</evidence>
<dbReference type="PANTHER" id="PTHR48079">
    <property type="entry name" value="PROTEIN YEEZ"/>
    <property type="match status" value="1"/>
</dbReference>
<dbReference type="RefSeq" id="WP_036006442.1">
    <property type="nucleotide sequence ID" value="NZ_CP104173.1"/>
</dbReference>